<dbReference type="KEGG" id="amyt:AMYT_a0004"/>
<proteinExistence type="predicted"/>
<evidence type="ECO:0000313" key="2">
    <source>
        <dbReference type="Proteomes" id="UP000290092"/>
    </source>
</evidence>
<protein>
    <submittedName>
        <fullName evidence="1">Uncharacterized protein</fullName>
    </submittedName>
</protein>
<dbReference type="AlphaFoldDB" id="A0AAX2AFQ0"/>
<dbReference type="RefSeq" id="WP_114843213.1">
    <property type="nucleotide sequence ID" value="NZ_CP031220.1"/>
</dbReference>
<sequence length="92" mass="10524">MIKAPKTKSQVFKLILNLLLPTNTDIKKISNGYSTIRHLKECGSEAIYDVKSDIVRITKLSKEYVGSTYEDTTESKRYKVISTKEKMILKPL</sequence>
<evidence type="ECO:0000313" key="1">
    <source>
        <dbReference type="EMBL" id="RXK14970.1"/>
    </source>
</evidence>
<accession>A0AAX2AFQ0</accession>
<keyword evidence="2" id="KW-1185">Reference proteome</keyword>
<dbReference type="Proteomes" id="UP000290092">
    <property type="component" value="Unassembled WGS sequence"/>
</dbReference>
<organism evidence="1 2">
    <name type="scientific">Malaciobacter mytili LMG 24559</name>
    <dbReference type="NCBI Taxonomy" id="1032238"/>
    <lineage>
        <taxon>Bacteria</taxon>
        <taxon>Pseudomonadati</taxon>
        <taxon>Campylobacterota</taxon>
        <taxon>Epsilonproteobacteria</taxon>
        <taxon>Campylobacterales</taxon>
        <taxon>Arcobacteraceae</taxon>
        <taxon>Malaciobacter</taxon>
    </lineage>
</organism>
<name>A0AAX2AFQ0_9BACT</name>
<gene>
    <name evidence="1" type="ORF">CP985_10895</name>
</gene>
<reference evidence="1 2" key="1">
    <citation type="submission" date="2017-09" db="EMBL/GenBank/DDBJ databases">
        <title>Genomics of the genus Arcobacter.</title>
        <authorList>
            <person name="Perez-Cataluna A."/>
            <person name="Figueras M.J."/>
            <person name="Salas-Masso N."/>
        </authorList>
    </citation>
    <scope>NUCLEOTIDE SEQUENCE [LARGE SCALE GENOMIC DNA]</scope>
    <source>
        <strain evidence="1 2">CECT 7386</strain>
    </source>
</reference>
<dbReference type="EMBL" id="NXID01000046">
    <property type="protein sequence ID" value="RXK14970.1"/>
    <property type="molecule type" value="Genomic_DNA"/>
</dbReference>
<comment type="caution">
    <text evidence="1">The sequence shown here is derived from an EMBL/GenBank/DDBJ whole genome shotgun (WGS) entry which is preliminary data.</text>
</comment>